<dbReference type="RefSeq" id="XP_009781270.1">
    <property type="nucleotide sequence ID" value="XM_009782968.1"/>
</dbReference>
<evidence type="ECO:0000313" key="8">
    <source>
        <dbReference type="RefSeq" id="XP_009781270.1"/>
    </source>
</evidence>
<dbReference type="Gene3D" id="2.40.330.10">
    <property type="entry name" value="DNA-binding pseudobarrel domain"/>
    <property type="match status" value="1"/>
</dbReference>
<dbReference type="Proteomes" id="UP000189701">
    <property type="component" value="Unplaced"/>
</dbReference>
<evidence type="ECO:0000256" key="4">
    <source>
        <dbReference type="ARBA" id="ARBA00023163"/>
    </source>
</evidence>
<dbReference type="AlphaFoldDB" id="A0A1U7X468"/>
<reference evidence="8" key="2">
    <citation type="submission" date="2025-08" db="UniProtKB">
        <authorList>
            <consortium name="RefSeq"/>
        </authorList>
    </citation>
    <scope>IDENTIFICATION</scope>
    <source>
        <tissue evidence="8">Leaf</tissue>
    </source>
</reference>
<dbReference type="GO" id="GO:0003677">
    <property type="term" value="F:DNA binding"/>
    <property type="evidence" value="ECO:0007669"/>
    <property type="project" value="UniProtKB-KW"/>
</dbReference>
<protein>
    <submittedName>
        <fullName evidence="8">Uncharacterized protein LOC104230220 isoform X2</fullName>
    </submittedName>
</protein>
<evidence type="ECO:0000256" key="3">
    <source>
        <dbReference type="ARBA" id="ARBA00023125"/>
    </source>
</evidence>
<evidence type="ECO:0000256" key="1">
    <source>
        <dbReference type="ARBA" id="ARBA00004123"/>
    </source>
</evidence>
<keyword evidence="5" id="KW-0539">Nucleus</keyword>
<sequence length="110" mass="12666">MDSSPSATKRSPSGYSSDENDEDKNPSFEVLTKDSYIKQDYMYIPRKICKHLPPTLEHAYFHHRGKEWIVIMSVGDKKGSSIFQEISTSIFLQQLKSRFFIIVAKSGLYL</sequence>
<gene>
    <name evidence="8" type="primary">LOC104230220</name>
</gene>
<feature type="compositionally biased region" description="Polar residues" evidence="6">
    <location>
        <begin position="1"/>
        <end position="17"/>
    </location>
</feature>
<organism evidence="7 8">
    <name type="scientific">Nicotiana sylvestris</name>
    <name type="common">Wood tobacco</name>
    <name type="synonym">South American tobacco</name>
    <dbReference type="NCBI Taxonomy" id="4096"/>
    <lineage>
        <taxon>Eukaryota</taxon>
        <taxon>Viridiplantae</taxon>
        <taxon>Streptophyta</taxon>
        <taxon>Embryophyta</taxon>
        <taxon>Tracheophyta</taxon>
        <taxon>Spermatophyta</taxon>
        <taxon>Magnoliopsida</taxon>
        <taxon>eudicotyledons</taxon>
        <taxon>Gunneridae</taxon>
        <taxon>Pentapetalae</taxon>
        <taxon>asterids</taxon>
        <taxon>lamiids</taxon>
        <taxon>Solanales</taxon>
        <taxon>Solanaceae</taxon>
        <taxon>Nicotianoideae</taxon>
        <taxon>Nicotianeae</taxon>
        <taxon>Nicotiana</taxon>
    </lineage>
</organism>
<name>A0A1U7X468_NICSY</name>
<proteinExistence type="predicted"/>
<evidence type="ECO:0000313" key="7">
    <source>
        <dbReference type="Proteomes" id="UP000189701"/>
    </source>
</evidence>
<keyword evidence="3" id="KW-0238">DNA-binding</keyword>
<keyword evidence="2" id="KW-0805">Transcription regulation</keyword>
<evidence type="ECO:0000256" key="2">
    <source>
        <dbReference type="ARBA" id="ARBA00023015"/>
    </source>
</evidence>
<feature type="region of interest" description="Disordered" evidence="6">
    <location>
        <begin position="1"/>
        <end position="26"/>
    </location>
</feature>
<keyword evidence="4" id="KW-0804">Transcription</keyword>
<dbReference type="InterPro" id="IPR015300">
    <property type="entry name" value="DNA-bd_pseudobarrel_sf"/>
</dbReference>
<comment type="subcellular location">
    <subcellularLocation>
        <location evidence="1">Nucleus</location>
    </subcellularLocation>
</comment>
<evidence type="ECO:0000256" key="6">
    <source>
        <dbReference type="SAM" id="MobiDB-lite"/>
    </source>
</evidence>
<evidence type="ECO:0000256" key="5">
    <source>
        <dbReference type="ARBA" id="ARBA00023242"/>
    </source>
</evidence>
<dbReference type="GO" id="GO:0005634">
    <property type="term" value="C:nucleus"/>
    <property type="evidence" value="ECO:0007669"/>
    <property type="project" value="UniProtKB-SubCell"/>
</dbReference>
<reference evidence="7" key="1">
    <citation type="journal article" date="2013" name="Genome Biol.">
        <title>Reference genomes and transcriptomes of Nicotiana sylvestris and Nicotiana tomentosiformis.</title>
        <authorList>
            <person name="Sierro N."/>
            <person name="Battey J.N."/>
            <person name="Ouadi S."/>
            <person name="Bovet L."/>
            <person name="Goepfert S."/>
            <person name="Bakaher N."/>
            <person name="Peitsch M.C."/>
            <person name="Ivanov N.V."/>
        </authorList>
    </citation>
    <scope>NUCLEOTIDE SEQUENCE [LARGE SCALE GENOMIC DNA]</scope>
</reference>
<keyword evidence="7" id="KW-1185">Reference proteome</keyword>
<accession>A0A1U7X468</accession>